<dbReference type="PANTHER" id="PTHR12112">
    <property type="entry name" value="BNIP - RELATED"/>
    <property type="match status" value="1"/>
</dbReference>
<keyword evidence="8" id="KW-1185">Reference proteome</keyword>
<organism evidence="7 8">
    <name type="scientific">Pycnococcus provasolii</name>
    <dbReference type="NCBI Taxonomy" id="41880"/>
    <lineage>
        <taxon>Eukaryota</taxon>
        <taxon>Viridiplantae</taxon>
        <taxon>Chlorophyta</taxon>
        <taxon>Pseudoscourfieldiophyceae</taxon>
        <taxon>Pseudoscourfieldiales</taxon>
        <taxon>Pycnococcaceae</taxon>
        <taxon>Pycnococcus</taxon>
    </lineage>
</organism>
<protein>
    <recommendedName>
        <fullName evidence="6">DHHA2 domain-containing protein</fullName>
    </recommendedName>
</protein>
<proteinExistence type="predicted"/>
<evidence type="ECO:0000313" key="8">
    <source>
        <dbReference type="Proteomes" id="UP000660262"/>
    </source>
</evidence>
<keyword evidence="2" id="KW-0479">Metal-binding</keyword>
<dbReference type="GO" id="GO:0005737">
    <property type="term" value="C:cytoplasm"/>
    <property type="evidence" value="ECO:0007669"/>
    <property type="project" value="InterPro"/>
</dbReference>
<comment type="caution">
    <text evidence="7">The sequence shown here is derived from an EMBL/GenBank/DDBJ whole genome shotgun (WGS) entry which is preliminary data.</text>
</comment>
<dbReference type="InterPro" id="IPR038222">
    <property type="entry name" value="DHHA2_dom_sf"/>
</dbReference>
<sequence>MRIRFTSTISSSSPSRTRTDSNLCVVHNTTSRSRKVSTEIRPHISRRSGHVQASLMTHSAKLADSKSKATTGKSTDAPITIVAGNEAADLDSIACATAMAAILSVKGECCVPYVCVPRDDLPLRPDAQWLLEDAGVDAREAIVFADELDIHNLASEGRLKSLVLVDHNAPAGPLAGLASNVSRVVDHHENSGTFASTDAVDVTIEMVGSCSTLVWGELEKAGIDDPALRRLLLGAVLLDTQNLGDGARHTNKDAQALASLAAEPALRPGETAAALYEELKRRRFDQSNLSARDLLRRDYKQWRMGAYEVGIASFGVPFQDACSLLDALGSFRDERGVDFLVCMSAFNDADNNFKRQLLLSGGKEPGVAESLKAMGLSLEEQGIGIQALDDGSEVNLNKSSDSDVLCFIQKDVKQSRKQIQPCLLKFFEQQQSV</sequence>
<dbReference type="InterPro" id="IPR001667">
    <property type="entry name" value="DDH_dom"/>
</dbReference>
<name>A0A830H673_9CHLO</name>
<evidence type="ECO:0000256" key="5">
    <source>
        <dbReference type="SAM" id="MobiDB-lite"/>
    </source>
</evidence>
<keyword evidence="4" id="KW-0464">Manganese</keyword>
<evidence type="ECO:0000256" key="2">
    <source>
        <dbReference type="ARBA" id="ARBA00022723"/>
    </source>
</evidence>
<evidence type="ECO:0000256" key="4">
    <source>
        <dbReference type="ARBA" id="ARBA00023211"/>
    </source>
</evidence>
<feature type="domain" description="DHHA2" evidence="6">
    <location>
        <begin position="276"/>
        <end position="427"/>
    </location>
</feature>
<dbReference type="Pfam" id="PF01368">
    <property type="entry name" value="DHH"/>
    <property type="match status" value="1"/>
</dbReference>
<comment type="cofactor">
    <cofactor evidence="1">
        <name>Mn(2+)</name>
        <dbReference type="ChEBI" id="CHEBI:29035"/>
    </cofactor>
</comment>
<dbReference type="Gene3D" id="3.10.310.20">
    <property type="entry name" value="DHHA2 domain"/>
    <property type="match status" value="1"/>
</dbReference>
<feature type="compositionally biased region" description="Low complexity" evidence="5">
    <location>
        <begin position="1"/>
        <end position="16"/>
    </location>
</feature>
<accession>A0A830H673</accession>
<dbReference type="SMART" id="SM01131">
    <property type="entry name" value="DHHA2"/>
    <property type="match status" value="1"/>
</dbReference>
<dbReference type="PANTHER" id="PTHR12112:SF39">
    <property type="entry name" value="EG:152A3.5 PROTEIN (FBGN0003116_PN PROTEIN)"/>
    <property type="match status" value="1"/>
</dbReference>
<reference evidence="7" key="1">
    <citation type="submission" date="2020-10" db="EMBL/GenBank/DDBJ databases">
        <title>Unveiling of a novel bifunctional photoreceptor, Dualchrome1, isolated from a cosmopolitan green alga.</title>
        <authorList>
            <person name="Suzuki S."/>
            <person name="Kawachi M."/>
        </authorList>
    </citation>
    <scope>NUCLEOTIDE SEQUENCE</scope>
    <source>
        <strain evidence="7">NIES 2893</strain>
    </source>
</reference>
<dbReference type="SUPFAM" id="SSF64182">
    <property type="entry name" value="DHH phosphoesterases"/>
    <property type="match status" value="1"/>
</dbReference>
<evidence type="ECO:0000259" key="6">
    <source>
        <dbReference type="SMART" id="SM01131"/>
    </source>
</evidence>
<dbReference type="OrthoDB" id="374045at2759"/>
<dbReference type="Gene3D" id="3.90.1640.10">
    <property type="entry name" value="inorganic pyrophosphatase (n-terminal core)"/>
    <property type="match status" value="1"/>
</dbReference>
<dbReference type="AlphaFoldDB" id="A0A830H673"/>
<dbReference type="GO" id="GO:0004309">
    <property type="term" value="F:exopolyphosphatase activity"/>
    <property type="evidence" value="ECO:0007669"/>
    <property type="project" value="TreeGrafter"/>
</dbReference>
<evidence type="ECO:0000256" key="1">
    <source>
        <dbReference type="ARBA" id="ARBA00001936"/>
    </source>
</evidence>
<evidence type="ECO:0000313" key="7">
    <source>
        <dbReference type="EMBL" id="GHP02108.1"/>
    </source>
</evidence>
<dbReference type="Proteomes" id="UP000660262">
    <property type="component" value="Unassembled WGS sequence"/>
</dbReference>
<dbReference type="EMBL" id="BNJQ01000002">
    <property type="protein sequence ID" value="GHP02108.1"/>
    <property type="molecule type" value="Genomic_DNA"/>
</dbReference>
<evidence type="ECO:0000256" key="3">
    <source>
        <dbReference type="ARBA" id="ARBA00022801"/>
    </source>
</evidence>
<keyword evidence="3" id="KW-0378">Hydrolase</keyword>
<dbReference type="InterPro" id="IPR038763">
    <property type="entry name" value="DHH_sf"/>
</dbReference>
<dbReference type="Pfam" id="PF02833">
    <property type="entry name" value="DHHA2"/>
    <property type="match status" value="1"/>
</dbReference>
<dbReference type="GO" id="GO:0046872">
    <property type="term" value="F:metal ion binding"/>
    <property type="evidence" value="ECO:0007669"/>
    <property type="project" value="UniProtKB-KW"/>
</dbReference>
<dbReference type="InterPro" id="IPR004097">
    <property type="entry name" value="DHHA2"/>
</dbReference>
<gene>
    <name evidence="7" type="ORF">PPROV_000086400</name>
</gene>
<feature type="region of interest" description="Disordered" evidence="5">
    <location>
        <begin position="1"/>
        <end position="20"/>
    </location>
</feature>